<dbReference type="Proteomes" id="UP001173465">
    <property type="component" value="Unassembled WGS sequence"/>
</dbReference>
<dbReference type="AlphaFoldDB" id="A0AAW7DR87"/>
<reference evidence="1" key="2">
    <citation type="journal article" date="2022" name="Sci. Total Environ.">
        <title>Prevalence, transmission, and molecular epidemiology of tet(X)-positive bacteria among humans, animals, and environmental niches in China: An epidemiological, and genomic-based study.</title>
        <authorList>
            <person name="Dong N."/>
            <person name="Zeng Y."/>
            <person name="Cai C."/>
            <person name="Sun C."/>
            <person name="Lu J."/>
            <person name="Liu C."/>
            <person name="Zhou H."/>
            <person name="Sun Q."/>
            <person name="Shu L."/>
            <person name="Wang H."/>
            <person name="Wang Y."/>
            <person name="Wang S."/>
            <person name="Wu C."/>
            <person name="Chan E.W."/>
            <person name="Chen G."/>
            <person name="Shen Z."/>
            <person name="Chen S."/>
            <person name="Zhang R."/>
        </authorList>
    </citation>
    <scope>NUCLEOTIDE SEQUENCE</scope>
    <source>
        <strain evidence="1">DF46-2-2</strain>
    </source>
</reference>
<reference evidence="1" key="1">
    <citation type="submission" date="2020-06" db="EMBL/GenBank/DDBJ databases">
        <authorList>
            <person name="Dong N."/>
        </authorList>
    </citation>
    <scope>NUCLEOTIDE SEQUENCE</scope>
    <source>
        <strain evidence="1">DF46-2-2</strain>
    </source>
</reference>
<protein>
    <recommendedName>
        <fullName evidence="3">VCBS repeat protein</fullName>
    </recommendedName>
</protein>
<accession>A0AAW7DR87</accession>
<evidence type="ECO:0008006" key="3">
    <source>
        <dbReference type="Google" id="ProtNLM"/>
    </source>
</evidence>
<name>A0AAW7DR87_9GAMM</name>
<comment type="caution">
    <text evidence="1">The sequence shown here is derived from an EMBL/GenBank/DDBJ whole genome shotgun (WGS) entry which is preliminary data.</text>
</comment>
<sequence length="214" mass="24584">MATGAQAATQLATDPKAFIPQGYVVVEELTGDLNKDGRPDYVFMVKGTDPRRVIEHEYRGTLDRNRRGLVIVFNRAQGYELALTNPEVFASENEDGGVYFAPDLELAIKRGNLYATYSHGRYGNWTYNFRHQNNDFELIGFDVYSTRGPTVLSEISINFSTRKMLEKENIHQNEEELEPVFKDTWTNFSFPQLIRLSEIKDIEELNILDKVKGY</sequence>
<evidence type="ECO:0000313" key="1">
    <source>
        <dbReference type="EMBL" id="MDM1696515.1"/>
    </source>
</evidence>
<evidence type="ECO:0000313" key="2">
    <source>
        <dbReference type="Proteomes" id="UP001173465"/>
    </source>
</evidence>
<organism evidence="1 2">
    <name type="scientific">Thiopseudomonas alkaliphila</name>
    <dbReference type="NCBI Taxonomy" id="1697053"/>
    <lineage>
        <taxon>Bacteria</taxon>
        <taxon>Pseudomonadati</taxon>
        <taxon>Pseudomonadota</taxon>
        <taxon>Gammaproteobacteria</taxon>
        <taxon>Pseudomonadales</taxon>
        <taxon>Pseudomonadaceae</taxon>
        <taxon>Thiopseudomonas</taxon>
    </lineage>
</organism>
<dbReference type="EMBL" id="JACANB010000004">
    <property type="protein sequence ID" value="MDM1696515.1"/>
    <property type="molecule type" value="Genomic_DNA"/>
</dbReference>
<gene>
    <name evidence="1" type="ORF">HX099_07550</name>
</gene>
<proteinExistence type="predicted"/>